<evidence type="ECO:0000256" key="3">
    <source>
        <dbReference type="ARBA" id="ARBA00022842"/>
    </source>
</evidence>
<keyword evidence="5" id="KW-0464">Manganese</keyword>
<comment type="caution">
    <text evidence="7">The sequence shown here is derived from an EMBL/GenBank/DDBJ whole genome shotgun (WGS) entry which is preliminary data.</text>
</comment>
<evidence type="ECO:0000256" key="2">
    <source>
        <dbReference type="ARBA" id="ARBA00022723"/>
    </source>
</evidence>
<organism evidence="7 8">
    <name type="scientific">Clostridium innocuum</name>
    <dbReference type="NCBI Taxonomy" id="1522"/>
    <lineage>
        <taxon>Bacteria</taxon>
        <taxon>Bacillati</taxon>
        <taxon>Bacillota</taxon>
        <taxon>Clostridia</taxon>
        <taxon>Eubacteriales</taxon>
        <taxon>Clostridiaceae</taxon>
        <taxon>Clostridium</taxon>
    </lineage>
</organism>
<dbReference type="SUPFAM" id="SSF52518">
    <property type="entry name" value="Thiamin diphosphate-binding fold (THDP-binding)"/>
    <property type="match status" value="2"/>
</dbReference>
<keyword evidence="3" id="KW-0460">Magnesium</keyword>
<keyword evidence="2" id="KW-0479">Metal-binding</keyword>
<evidence type="ECO:0000313" key="8">
    <source>
        <dbReference type="Proteomes" id="UP000260025"/>
    </source>
</evidence>
<feature type="domain" description="Thiamine pyrophosphate enzyme N-terminal TPP-binding" evidence="6">
    <location>
        <begin position="14"/>
        <end position="122"/>
    </location>
</feature>
<protein>
    <submittedName>
        <fullName evidence="7">2-succinyl-5-enolpyruvyl-6-hydroxy-3-cyclohexene-1-carboxylate synthase</fullName>
    </submittedName>
</protein>
<evidence type="ECO:0000313" key="7">
    <source>
        <dbReference type="EMBL" id="RGC10388.1"/>
    </source>
</evidence>
<dbReference type="Pfam" id="PF02776">
    <property type="entry name" value="TPP_enzyme_N"/>
    <property type="match status" value="1"/>
</dbReference>
<evidence type="ECO:0000259" key="6">
    <source>
        <dbReference type="Pfam" id="PF02776"/>
    </source>
</evidence>
<dbReference type="CDD" id="cd07037">
    <property type="entry name" value="TPP_PYR_MenD"/>
    <property type="match status" value="1"/>
</dbReference>
<sequence length="586" mass="65833">MDLHYTDEKNILILIGLMKAHKVKKVIISPGSTNITLAASLKQDSYFELYSAPDERSAAYMACGLAAESGEPVALSCTGATASRNYIPGMTEAFYRKLPILAITSTQHLGQVGHYVPQVIDRSEQLNDLVNLSVQIPIIHDDMDAWSVNVTLNKALLELRHRGGGPVHINLTTSYPFYPVSFSTKELPSTRVIHRIEYGQNLPQLDDGKIAIFVGNHVVMDTNLTNSIEQFCKKNNAVVLCDHTSNYTGESGISASLVTSQDTYTPTCVNMDILIHIGQISGAYMNLNPGQVWRVNPDGEIRDTFRKLKYVFEMKEVDFFDNYNKLSTVDSSDTYYKNWEYEYKKLEQKISDLPFSNIWLAQQTFSKLPINSYLHLGILNSLRAWNFCPLRKDIKCFSNTGGFGIDGLISSLVGAALADSKQLHYLVIGDLAFFYDMNVLGNRHFSPSIRIMLVNNGKGTEFRNYTNFASKFGNEADTFIAAGGHYGNKSCRLVKHYAEDLGFEYLTANTKDEYEKSLERFCFSKITEKPMLLEVFTNNEDEDEALHIMRNLATTKSSSIKRAAKDVMKEVLGSNNVQTLKKIIRS</sequence>
<dbReference type="Gene3D" id="3.40.50.1220">
    <property type="entry name" value="TPP-binding domain"/>
    <property type="match status" value="1"/>
</dbReference>
<dbReference type="InterPro" id="IPR012001">
    <property type="entry name" value="Thiamin_PyroP_enz_TPP-bd_dom"/>
</dbReference>
<evidence type="ECO:0000256" key="1">
    <source>
        <dbReference type="ARBA" id="ARBA00022679"/>
    </source>
</evidence>
<dbReference type="PANTHER" id="PTHR42916:SF1">
    <property type="entry name" value="PROTEIN PHYLLO, CHLOROPLASTIC"/>
    <property type="match status" value="1"/>
</dbReference>
<dbReference type="RefSeq" id="WP_117444660.1">
    <property type="nucleotide sequence ID" value="NZ_JAKNHC010000010.1"/>
</dbReference>
<dbReference type="GO" id="GO:0030976">
    <property type="term" value="F:thiamine pyrophosphate binding"/>
    <property type="evidence" value="ECO:0007669"/>
    <property type="project" value="InterPro"/>
</dbReference>
<evidence type="ECO:0000256" key="5">
    <source>
        <dbReference type="ARBA" id="ARBA00023211"/>
    </source>
</evidence>
<keyword evidence="1" id="KW-0808">Transferase</keyword>
<gene>
    <name evidence="7" type="ORF">DXA38_19610</name>
</gene>
<evidence type="ECO:0000256" key="4">
    <source>
        <dbReference type="ARBA" id="ARBA00023052"/>
    </source>
</evidence>
<dbReference type="InterPro" id="IPR029061">
    <property type="entry name" value="THDP-binding"/>
</dbReference>
<keyword evidence="4" id="KW-0786">Thiamine pyrophosphate</keyword>
<dbReference type="PIRSF" id="PIRSF004983">
    <property type="entry name" value="MenD"/>
    <property type="match status" value="1"/>
</dbReference>
<dbReference type="PANTHER" id="PTHR42916">
    <property type="entry name" value="2-SUCCINYL-5-ENOLPYRUVYL-6-HYDROXY-3-CYCLOHEXENE-1-CARBOXYLATE SYNTHASE"/>
    <property type="match status" value="1"/>
</dbReference>
<dbReference type="OrthoDB" id="9791859at2"/>
<dbReference type="InterPro" id="IPR004433">
    <property type="entry name" value="MenaQ_synth_MenD"/>
</dbReference>
<dbReference type="GO" id="GO:0070204">
    <property type="term" value="F:2-succinyl-5-enolpyruvyl-6-hydroxy-3-cyclohexene-1-carboxylic-acid synthase activity"/>
    <property type="evidence" value="ECO:0007669"/>
    <property type="project" value="InterPro"/>
</dbReference>
<dbReference type="Proteomes" id="UP000260025">
    <property type="component" value="Unassembled WGS sequence"/>
</dbReference>
<dbReference type="AlphaFoldDB" id="A0A3E2VJ45"/>
<dbReference type="Gene3D" id="3.40.50.970">
    <property type="match status" value="2"/>
</dbReference>
<proteinExistence type="predicted"/>
<dbReference type="GO" id="GO:0009234">
    <property type="term" value="P:menaquinone biosynthetic process"/>
    <property type="evidence" value="ECO:0007669"/>
    <property type="project" value="InterPro"/>
</dbReference>
<reference evidence="7 8" key="1">
    <citation type="submission" date="2018-08" db="EMBL/GenBank/DDBJ databases">
        <title>A genome reference for cultivated species of the human gut microbiota.</title>
        <authorList>
            <person name="Zou Y."/>
            <person name="Xue W."/>
            <person name="Luo G."/>
        </authorList>
    </citation>
    <scope>NUCLEOTIDE SEQUENCE [LARGE SCALE GENOMIC DNA]</scope>
    <source>
        <strain evidence="7 8">OF01-2LB</strain>
    </source>
</reference>
<dbReference type="GO" id="GO:0046872">
    <property type="term" value="F:metal ion binding"/>
    <property type="evidence" value="ECO:0007669"/>
    <property type="project" value="UniProtKB-KW"/>
</dbReference>
<name>A0A3E2VJ45_CLOIN</name>
<accession>A0A3E2VJ45</accession>
<dbReference type="EMBL" id="QVEV01000044">
    <property type="protein sequence ID" value="RGC10388.1"/>
    <property type="molecule type" value="Genomic_DNA"/>
</dbReference>